<protein>
    <submittedName>
        <fullName evidence="1">Uncharacterized protein</fullName>
    </submittedName>
</protein>
<reference evidence="2" key="1">
    <citation type="journal article" date="2019" name="Int. J. Syst. Evol. Microbiol.">
        <title>The Global Catalogue of Microorganisms (GCM) 10K type strain sequencing project: providing services to taxonomists for standard genome sequencing and annotation.</title>
        <authorList>
            <consortium name="The Broad Institute Genomics Platform"/>
            <consortium name="The Broad Institute Genome Sequencing Center for Infectious Disease"/>
            <person name="Wu L."/>
            <person name="Ma J."/>
        </authorList>
    </citation>
    <scope>NUCLEOTIDE SEQUENCE [LARGE SCALE GENOMIC DNA]</scope>
    <source>
        <strain evidence="2">KCTC 62784</strain>
    </source>
</reference>
<gene>
    <name evidence="1" type="ORF">ACFODT_07140</name>
</gene>
<dbReference type="Proteomes" id="UP001595384">
    <property type="component" value="Unassembled WGS sequence"/>
</dbReference>
<name>A0ABV7C6G5_9VIBR</name>
<evidence type="ECO:0000313" key="2">
    <source>
        <dbReference type="Proteomes" id="UP001595384"/>
    </source>
</evidence>
<organism evidence="1 2">
    <name type="scientific">Vibrio zhugei</name>
    <dbReference type="NCBI Taxonomy" id="2479546"/>
    <lineage>
        <taxon>Bacteria</taxon>
        <taxon>Pseudomonadati</taxon>
        <taxon>Pseudomonadota</taxon>
        <taxon>Gammaproteobacteria</taxon>
        <taxon>Vibrionales</taxon>
        <taxon>Vibrionaceae</taxon>
        <taxon>Vibrio</taxon>
    </lineage>
</organism>
<evidence type="ECO:0000313" key="1">
    <source>
        <dbReference type="EMBL" id="MFC3023596.1"/>
    </source>
</evidence>
<comment type="caution">
    <text evidence="1">The sequence shown here is derived from an EMBL/GenBank/DDBJ whole genome shotgun (WGS) entry which is preliminary data.</text>
</comment>
<dbReference type="RefSeq" id="WP_123014866.1">
    <property type="nucleotide sequence ID" value="NZ_AP024912.1"/>
</dbReference>
<keyword evidence="2" id="KW-1185">Reference proteome</keyword>
<proteinExistence type="predicted"/>
<sequence>MNALVVNFFANSESILDYVLKPLEHIRSNWDVIWDCDKYLEEENSFGAELNALINEIAETKAPDNYHKYEDKVAFFQSKTWDFRRFSS</sequence>
<accession>A0ABV7C6G5</accession>
<dbReference type="EMBL" id="JBHRSE010000045">
    <property type="protein sequence ID" value="MFC3023596.1"/>
    <property type="molecule type" value="Genomic_DNA"/>
</dbReference>